<keyword evidence="2" id="KW-1185">Reference proteome</keyword>
<evidence type="ECO:0000313" key="2">
    <source>
        <dbReference type="Proteomes" id="UP000622166"/>
    </source>
</evidence>
<protein>
    <recommendedName>
        <fullName evidence="3">DUF11 domain-containing protein</fullName>
    </recommendedName>
</protein>
<comment type="caution">
    <text evidence="1">The sequence shown here is derived from an EMBL/GenBank/DDBJ whole genome shotgun (WGS) entry which is preliminary data.</text>
</comment>
<accession>A0A918PBY9</accession>
<reference evidence="1" key="2">
    <citation type="submission" date="2020-09" db="EMBL/GenBank/DDBJ databases">
        <authorList>
            <person name="Sun Q."/>
            <person name="Ohkuma M."/>
        </authorList>
    </citation>
    <scope>NUCLEOTIDE SEQUENCE</scope>
    <source>
        <strain evidence="1">JCM 4815</strain>
    </source>
</reference>
<sequence>MKYATCSFDQVLAPGDSFELPAPLTARLAGHALNERLDISVEPGGGVEDLDSGENYVALEIGTDNTADFSVTGDTVSGAQGETVTARLTFRNNGPGWLGNLGSGDPVANVRLIVPAGTTVTGVPSGCAPRTLSGGCCPRQTGAPRYDCDLPYWVLEDTERSYDFSLRIDTVVPGTTGAVSIHPDFGEFTFDPDAGNNTAVMAVS</sequence>
<dbReference type="RefSeq" id="WP_189856567.1">
    <property type="nucleotide sequence ID" value="NZ_BMVW01000002.1"/>
</dbReference>
<organism evidence="1 2">
    <name type="scientific">Streptomyces poonensis</name>
    <dbReference type="NCBI Taxonomy" id="68255"/>
    <lineage>
        <taxon>Bacteria</taxon>
        <taxon>Bacillati</taxon>
        <taxon>Actinomycetota</taxon>
        <taxon>Actinomycetes</taxon>
        <taxon>Kitasatosporales</taxon>
        <taxon>Streptomycetaceae</taxon>
        <taxon>Streptomyces</taxon>
    </lineage>
</organism>
<evidence type="ECO:0000313" key="1">
    <source>
        <dbReference type="EMBL" id="GGY97340.1"/>
    </source>
</evidence>
<evidence type="ECO:0008006" key="3">
    <source>
        <dbReference type="Google" id="ProtNLM"/>
    </source>
</evidence>
<dbReference type="EMBL" id="BMVW01000002">
    <property type="protein sequence ID" value="GGY97340.1"/>
    <property type="molecule type" value="Genomic_DNA"/>
</dbReference>
<dbReference type="AlphaFoldDB" id="A0A918PBY9"/>
<reference evidence="1" key="1">
    <citation type="journal article" date="2014" name="Int. J. Syst. Evol. Microbiol.">
        <title>Complete genome sequence of Corynebacterium casei LMG S-19264T (=DSM 44701T), isolated from a smear-ripened cheese.</title>
        <authorList>
            <consortium name="US DOE Joint Genome Institute (JGI-PGF)"/>
            <person name="Walter F."/>
            <person name="Albersmeier A."/>
            <person name="Kalinowski J."/>
            <person name="Ruckert C."/>
        </authorList>
    </citation>
    <scope>NUCLEOTIDE SEQUENCE</scope>
    <source>
        <strain evidence="1">JCM 4815</strain>
    </source>
</reference>
<proteinExistence type="predicted"/>
<dbReference type="Proteomes" id="UP000622166">
    <property type="component" value="Unassembled WGS sequence"/>
</dbReference>
<gene>
    <name evidence="1" type="ORF">GCM10010365_14700</name>
</gene>
<name>A0A918PBY9_9ACTN</name>